<dbReference type="NCBIfam" id="TIGR03904">
    <property type="entry name" value="SAM_YgiQ"/>
    <property type="match status" value="1"/>
</dbReference>
<dbReference type="InterPro" id="IPR007197">
    <property type="entry name" value="rSAM"/>
</dbReference>
<dbReference type="Pfam" id="PF11842">
    <property type="entry name" value="DUF3362"/>
    <property type="match status" value="1"/>
</dbReference>
<keyword evidence="1 6" id="KW-0004">4Fe-4S</keyword>
<dbReference type="SFLD" id="SFLDS00029">
    <property type="entry name" value="Radical_SAM"/>
    <property type="match status" value="1"/>
</dbReference>
<evidence type="ECO:0000256" key="5">
    <source>
        <dbReference type="ARBA" id="ARBA00023014"/>
    </source>
</evidence>
<evidence type="ECO:0000256" key="4">
    <source>
        <dbReference type="ARBA" id="ARBA00023004"/>
    </source>
</evidence>
<evidence type="ECO:0000256" key="6">
    <source>
        <dbReference type="HAMAP-Rule" id="MF_01251"/>
    </source>
</evidence>
<dbReference type="InterPro" id="IPR022946">
    <property type="entry name" value="UPF0313"/>
</dbReference>
<keyword evidence="2 6" id="KW-0949">S-adenosyl-L-methionine</keyword>
<proteinExistence type="inferred from homology"/>
<dbReference type="InterPro" id="IPR006638">
    <property type="entry name" value="Elp3/MiaA/NifB-like_rSAM"/>
</dbReference>
<dbReference type="SMART" id="SM00729">
    <property type="entry name" value="Elp3"/>
    <property type="match status" value="1"/>
</dbReference>
<dbReference type="SUPFAM" id="SSF102114">
    <property type="entry name" value="Radical SAM enzymes"/>
    <property type="match status" value="1"/>
</dbReference>
<dbReference type="SFLD" id="SFLDG01082">
    <property type="entry name" value="B12-binding_domain_containing"/>
    <property type="match status" value="1"/>
</dbReference>
<keyword evidence="4 6" id="KW-0408">Iron</keyword>
<keyword evidence="10" id="KW-1185">Reference proteome</keyword>
<dbReference type="Pfam" id="PF04055">
    <property type="entry name" value="Radical_SAM"/>
    <property type="match status" value="1"/>
</dbReference>
<dbReference type="PROSITE" id="PS51918">
    <property type="entry name" value="RADICAL_SAM"/>
    <property type="match status" value="1"/>
</dbReference>
<evidence type="ECO:0000313" key="9">
    <source>
        <dbReference type="EMBL" id="XFO72639.1"/>
    </source>
</evidence>
<evidence type="ECO:0000259" key="8">
    <source>
        <dbReference type="PROSITE" id="PS51918"/>
    </source>
</evidence>
<evidence type="ECO:0000313" key="10">
    <source>
        <dbReference type="Proteomes" id="UP000216052"/>
    </source>
</evidence>
<feature type="compositionally biased region" description="Basic residues" evidence="7">
    <location>
        <begin position="617"/>
        <end position="632"/>
    </location>
</feature>
<feature type="binding site" evidence="6">
    <location>
        <position position="307"/>
    </location>
    <ligand>
        <name>[4Fe-4S] cluster</name>
        <dbReference type="ChEBI" id="CHEBI:49883"/>
        <note>4Fe-4S-S-AdoMet</note>
    </ligand>
</feature>
<dbReference type="PANTHER" id="PTHR32331">
    <property type="entry name" value="UPF0313 PROTEIN YGIQ"/>
    <property type="match status" value="1"/>
</dbReference>
<comment type="similarity">
    <text evidence="6">Belongs to the UPF0313 family.</text>
</comment>
<evidence type="ECO:0000256" key="3">
    <source>
        <dbReference type="ARBA" id="ARBA00022723"/>
    </source>
</evidence>
<dbReference type="Proteomes" id="UP000216052">
    <property type="component" value="Chromosome"/>
</dbReference>
<dbReference type="SFLD" id="SFLDG01069">
    <property type="entry name" value="UPF0313"/>
    <property type="match status" value="1"/>
</dbReference>
<evidence type="ECO:0000256" key="7">
    <source>
        <dbReference type="SAM" id="MobiDB-lite"/>
    </source>
</evidence>
<protein>
    <recommendedName>
        <fullName evidence="8">Radical SAM core domain-containing protein</fullName>
    </recommendedName>
</protein>
<dbReference type="InterPro" id="IPR013704">
    <property type="entry name" value="UPF0313_N"/>
</dbReference>
<comment type="cofactor">
    <cofactor evidence="6">
        <name>[4Fe-4S] cluster</name>
        <dbReference type="ChEBI" id="CHEBI:49883"/>
    </cofactor>
    <text evidence="6">Binds 1 [4Fe-4S] cluster. The cluster is coordinated with 3 cysteines and an exchangeable S-adenosyl-L-methionine.</text>
</comment>
<evidence type="ECO:0000256" key="1">
    <source>
        <dbReference type="ARBA" id="ARBA00022485"/>
    </source>
</evidence>
<dbReference type="HAMAP" id="MF_01251">
    <property type="entry name" value="UPF0313"/>
    <property type="match status" value="1"/>
</dbReference>
<dbReference type="InterPro" id="IPR058240">
    <property type="entry name" value="rSAM_sf"/>
</dbReference>
<organism evidence="9 10">
    <name type="scientific">Sporomusa acidovorans (strain ATCC 49682 / DSM 3132 / Mol)</name>
    <dbReference type="NCBI Taxonomy" id="1123286"/>
    <lineage>
        <taxon>Bacteria</taxon>
        <taxon>Bacillati</taxon>
        <taxon>Bacillota</taxon>
        <taxon>Negativicutes</taxon>
        <taxon>Selenomonadales</taxon>
        <taxon>Sporomusaceae</taxon>
        <taxon>Sporomusa</taxon>
    </lineage>
</organism>
<dbReference type="Gene3D" id="3.80.30.20">
    <property type="entry name" value="tm_1862 like domain"/>
    <property type="match status" value="1"/>
</dbReference>
<feature type="binding site" evidence="6">
    <location>
        <position position="311"/>
    </location>
    <ligand>
        <name>[4Fe-4S] cluster</name>
        <dbReference type="ChEBI" id="CHEBI:49883"/>
        <note>4Fe-4S-S-AdoMet</note>
    </ligand>
</feature>
<dbReference type="PANTHER" id="PTHR32331:SF0">
    <property type="entry name" value="UPF0313 PROTEIN YGIQ"/>
    <property type="match status" value="1"/>
</dbReference>
<feature type="region of interest" description="Disordered" evidence="7">
    <location>
        <begin position="608"/>
        <end position="632"/>
    </location>
</feature>
<name>A0ABZ3J2R3_SPOA4</name>
<sequence length="632" mass="72312">MTDFLPMTKEEMTKRGWQQLDFLFISGDAYVDHPSFGPAIICRLLEKYGYKVGIIAQPNWRSTNDFKRLGKPRLGILVSAGNLDSMLNKYTAAKKYRSIDNYSPGGRPGLRPERATIVYCNRLKEIWKNTPLIIGGIEASLRRFAHYDYWSDSVRRSILIDSRADLLIYGMGESQIKELAKQLSVGMPIKNIREIPGTCYPAESIEHLWDYVETPSYQDVITSKTDFAEAFKIQYLEQDAIRGKTVVQKHGDQYVVQNPPAMPLSTAEMDEIYDLPYERTYHPAYEAAGGVPAIQEVKFSIVSHRGCYGSCSFCALYAHQGRIIQSRSQESILQEARQIVKLPDFKGYIHDVGGPTANFRQPACEQQNDRGTCRNKQCLFPRPCKNLNTNHHSYLELLREIRKIPGIKKVFIRSGLRYDYLLAANDREFLRELCEFHVSGQLKVAPEHISPKVTNLMGKSGKETYLKFKTLYEQINKKLGKKQYLVPYLMSSHPGSGLKEAIEMAEFLRDTGYNPEQVQDFIPTPGSLSTCMYYTGIHPLTGEKVYIAKNSHDKSLQRALLQYRNPQNYHLVYEALVKANRQDLIGFGPKCLVRPPRNKDNTYARHKEMVSNARSLHPSRSKKTKKKTRAKF</sequence>
<feature type="binding site" evidence="6">
    <location>
        <position position="314"/>
    </location>
    <ligand>
        <name>[4Fe-4S] cluster</name>
        <dbReference type="ChEBI" id="CHEBI:49883"/>
        <note>4Fe-4S-S-AdoMet</note>
    </ligand>
</feature>
<dbReference type="InterPro" id="IPR024560">
    <property type="entry name" value="UPF0313_C"/>
</dbReference>
<dbReference type="Pfam" id="PF08497">
    <property type="entry name" value="Radical_SAM_N"/>
    <property type="match status" value="1"/>
</dbReference>
<dbReference type="RefSeq" id="WP_093791628.1">
    <property type="nucleotide sequence ID" value="NZ_CP155571.1"/>
</dbReference>
<reference evidence="9" key="1">
    <citation type="submission" date="2024-05" db="EMBL/GenBank/DDBJ databases">
        <title>Isolation and characterization of Sporomusa carbonis sp. nov., a carboxydotrophic hydrogenogen in the genus of Sporomusa isolated from a charcoal burning pile.</title>
        <authorList>
            <person name="Boeer T."/>
            <person name="Rosenbaum F."/>
            <person name="Eysell L."/>
            <person name="Mueller V."/>
            <person name="Daniel R."/>
            <person name="Poehlein A."/>
        </authorList>
    </citation>
    <scope>NUCLEOTIDE SEQUENCE [LARGE SCALE GENOMIC DNA]</scope>
    <source>
        <strain evidence="9">DSM 3132</strain>
    </source>
</reference>
<evidence type="ECO:0000256" key="2">
    <source>
        <dbReference type="ARBA" id="ARBA00022691"/>
    </source>
</evidence>
<dbReference type="InterPro" id="IPR023404">
    <property type="entry name" value="rSAM_horseshoe"/>
</dbReference>
<feature type="domain" description="Radical SAM core" evidence="8">
    <location>
        <begin position="293"/>
        <end position="564"/>
    </location>
</feature>
<keyword evidence="5 6" id="KW-0411">Iron-sulfur</keyword>
<keyword evidence="3 6" id="KW-0479">Metal-binding</keyword>
<accession>A0ABZ3J2R3</accession>
<gene>
    <name evidence="9" type="ORF">SPACI_026920</name>
</gene>
<dbReference type="EMBL" id="CP155571">
    <property type="protein sequence ID" value="XFO72639.1"/>
    <property type="molecule type" value="Genomic_DNA"/>
</dbReference>